<proteinExistence type="predicted"/>
<sequence>MKAFLLIVIIIISCFITGFEAIKCYETSGSHFFFEDPVSESDLIDCPSEADSCYTFISSSFFTRTVRGCKRNCESSGQSVYGVVVRIHCCNSDRCNS</sequence>
<dbReference type="Gene3D" id="2.10.60.10">
    <property type="entry name" value="CD59"/>
    <property type="match status" value="1"/>
</dbReference>
<gene>
    <name evidence="3" type="ORF">OXX778_LOCUS16604</name>
</gene>
<feature type="chain" id="PRO_5032635291" description="Snake toxin/toxin-like domain-containing protein" evidence="1">
    <location>
        <begin position="22"/>
        <end position="97"/>
    </location>
</feature>
<dbReference type="InterPro" id="IPR035076">
    <property type="entry name" value="Toxin/TOLIP"/>
</dbReference>
<evidence type="ECO:0000313" key="4">
    <source>
        <dbReference type="Proteomes" id="UP000663879"/>
    </source>
</evidence>
<dbReference type="EMBL" id="CAJNOC010003973">
    <property type="protein sequence ID" value="CAF1004955.1"/>
    <property type="molecule type" value="Genomic_DNA"/>
</dbReference>
<accession>A0A814H315</accession>
<keyword evidence="1" id="KW-0732">Signal</keyword>
<organism evidence="3 4">
    <name type="scientific">Brachionus calyciflorus</name>
    <dbReference type="NCBI Taxonomy" id="104777"/>
    <lineage>
        <taxon>Eukaryota</taxon>
        <taxon>Metazoa</taxon>
        <taxon>Spiralia</taxon>
        <taxon>Gnathifera</taxon>
        <taxon>Rotifera</taxon>
        <taxon>Eurotatoria</taxon>
        <taxon>Monogononta</taxon>
        <taxon>Pseudotrocha</taxon>
        <taxon>Ploima</taxon>
        <taxon>Brachionidae</taxon>
        <taxon>Brachionus</taxon>
    </lineage>
</organism>
<evidence type="ECO:0000259" key="2">
    <source>
        <dbReference type="Pfam" id="PF00087"/>
    </source>
</evidence>
<evidence type="ECO:0000313" key="3">
    <source>
        <dbReference type="EMBL" id="CAF1004955.1"/>
    </source>
</evidence>
<protein>
    <recommendedName>
        <fullName evidence="2">Snake toxin/toxin-like domain-containing protein</fullName>
    </recommendedName>
</protein>
<reference evidence="3" key="1">
    <citation type="submission" date="2021-02" db="EMBL/GenBank/DDBJ databases">
        <authorList>
            <person name="Nowell W R."/>
        </authorList>
    </citation>
    <scope>NUCLEOTIDE SEQUENCE</scope>
    <source>
        <strain evidence="3">Ploen Becks lab</strain>
    </source>
</reference>
<dbReference type="InterPro" id="IPR045860">
    <property type="entry name" value="Snake_toxin-like_sf"/>
</dbReference>
<name>A0A814H315_9BILA</name>
<dbReference type="Proteomes" id="UP000663879">
    <property type="component" value="Unassembled WGS sequence"/>
</dbReference>
<feature type="signal peptide" evidence="1">
    <location>
        <begin position="1"/>
        <end position="21"/>
    </location>
</feature>
<dbReference type="SUPFAM" id="SSF57302">
    <property type="entry name" value="Snake toxin-like"/>
    <property type="match status" value="1"/>
</dbReference>
<dbReference type="AlphaFoldDB" id="A0A814H315"/>
<evidence type="ECO:0000256" key="1">
    <source>
        <dbReference type="SAM" id="SignalP"/>
    </source>
</evidence>
<feature type="domain" description="Snake toxin/toxin-like" evidence="2">
    <location>
        <begin position="44"/>
        <end position="96"/>
    </location>
</feature>
<comment type="caution">
    <text evidence="3">The sequence shown here is derived from an EMBL/GenBank/DDBJ whole genome shotgun (WGS) entry which is preliminary data.</text>
</comment>
<dbReference type="Pfam" id="PF00087">
    <property type="entry name" value="Toxin_TOLIP"/>
    <property type="match status" value="1"/>
</dbReference>
<keyword evidence="4" id="KW-1185">Reference proteome</keyword>